<dbReference type="GO" id="GO:0047355">
    <property type="term" value="F:CDP-glycerol glycerophosphotransferase activity"/>
    <property type="evidence" value="ECO:0007669"/>
    <property type="project" value="InterPro"/>
</dbReference>
<dbReference type="OrthoDB" id="9811865at2"/>
<comment type="similarity">
    <text evidence="2">Belongs to the CDP-glycerol glycerophosphotransferase family.</text>
</comment>
<dbReference type="Gene3D" id="3.40.50.11820">
    <property type="match status" value="1"/>
</dbReference>
<evidence type="ECO:0000256" key="2">
    <source>
        <dbReference type="ARBA" id="ARBA00010488"/>
    </source>
</evidence>
<evidence type="ECO:0000313" key="7">
    <source>
        <dbReference type="EMBL" id="SET36199.1"/>
    </source>
</evidence>
<keyword evidence="4 7" id="KW-0808">Transferase</keyword>
<evidence type="ECO:0000256" key="5">
    <source>
        <dbReference type="ARBA" id="ARBA00022944"/>
    </source>
</evidence>
<dbReference type="PANTHER" id="PTHR37316:SF1">
    <property type="entry name" value="TEICHOIC ACID GLYCEROL-PHOSPHATE PRIMASE"/>
    <property type="match status" value="1"/>
</dbReference>
<accession>A0A1I0DU69</accession>
<dbReference type="PANTHER" id="PTHR37316">
    <property type="entry name" value="TEICHOIC ACID GLYCEROL-PHOSPHATE PRIMASE"/>
    <property type="match status" value="1"/>
</dbReference>
<dbReference type="InterPro" id="IPR051612">
    <property type="entry name" value="Teichoic_Acid_Biosynth"/>
</dbReference>
<dbReference type="GeneID" id="78288009"/>
<organism evidence="7 8">
    <name type="scientific">Thomasclavelia cocleata</name>
    <dbReference type="NCBI Taxonomy" id="69824"/>
    <lineage>
        <taxon>Bacteria</taxon>
        <taxon>Bacillati</taxon>
        <taxon>Bacillota</taxon>
        <taxon>Erysipelotrichia</taxon>
        <taxon>Erysipelotrichales</taxon>
        <taxon>Coprobacillaceae</taxon>
        <taxon>Thomasclavelia</taxon>
    </lineage>
</organism>
<keyword evidence="5" id="KW-0777">Teichoic acid biosynthesis</keyword>
<dbReference type="GO" id="GO:0005886">
    <property type="term" value="C:plasma membrane"/>
    <property type="evidence" value="ECO:0007669"/>
    <property type="project" value="UniProtKB-SubCell"/>
</dbReference>
<dbReference type="Pfam" id="PF04464">
    <property type="entry name" value="Glyphos_transf"/>
    <property type="match status" value="1"/>
</dbReference>
<sequence length="367" mass="43026">MGLKKIVINLILRFVNVFVRFCSIKSNQVAFVSLESNRLESDLKLIYDELNKNGNYTLKTVLINYNKKSLLNNFLYMLNCIKQIYIINTSKIVLITDNNYVISNFKRDGVKVIQVWHATGAIKKFGNAIKREYPIKNYDYVLANSDYWKEPYQEAFNVSKDNVIITGMPRVDHLVDHDYLIKTKTRLQDKYPVLKNKKVILYAPTFRGNIYQGFKRIGFNGKKLLDSLGEDYVLIYKFHPLLLNDSIVDCDRILNLNNEETHDLFTVSDMLVSDFSSIIFDYAFLNKPLYFFVPDLNEYLETLGCFVDYREIMPGAICLDEEELSKAILKNKNYDINCFLQTFFKYQDGNNTKRVIEFIKSFNKHQE</sequence>
<protein>
    <submittedName>
        <fullName evidence="7">CDP-ribitol ribitolphosphotransferase</fullName>
    </submittedName>
</protein>
<comment type="subcellular location">
    <subcellularLocation>
        <location evidence="1">Cell membrane</location>
        <topology evidence="1">Peripheral membrane protein</topology>
    </subcellularLocation>
</comment>
<keyword evidence="8" id="KW-1185">Reference proteome</keyword>
<dbReference type="InterPro" id="IPR043149">
    <property type="entry name" value="TagF_N"/>
</dbReference>
<evidence type="ECO:0000313" key="8">
    <source>
        <dbReference type="Proteomes" id="UP000198558"/>
    </source>
</evidence>
<keyword evidence="6" id="KW-0472">Membrane</keyword>
<gene>
    <name evidence="7" type="ORF">SAMN04489758_1085</name>
</gene>
<reference evidence="8" key="1">
    <citation type="submission" date="2016-10" db="EMBL/GenBank/DDBJ databases">
        <authorList>
            <person name="Varghese N."/>
            <person name="Submissions S."/>
        </authorList>
    </citation>
    <scope>NUCLEOTIDE SEQUENCE [LARGE SCALE GENOMIC DNA]</scope>
    <source>
        <strain evidence="8">DSM 1551</strain>
    </source>
</reference>
<dbReference type="AlphaFoldDB" id="A0A1I0DU69"/>
<dbReference type="Proteomes" id="UP000198558">
    <property type="component" value="Unassembled WGS sequence"/>
</dbReference>
<dbReference type="InterPro" id="IPR007554">
    <property type="entry name" value="Glycerophosphate_synth"/>
</dbReference>
<dbReference type="EMBL" id="FOIN01000008">
    <property type="protein sequence ID" value="SET36199.1"/>
    <property type="molecule type" value="Genomic_DNA"/>
</dbReference>
<dbReference type="SUPFAM" id="SSF53756">
    <property type="entry name" value="UDP-Glycosyltransferase/glycogen phosphorylase"/>
    <property type="match status" value="1"/>
</dbReference>
<evidence type="ECO:0000256" key="3">
    <source>
        <dbReference type="ARBA" id="ARBA00022475"/>
    </source>
</evidence>
<name>A0A1I0DU69_9FIRM</name>
<dbReference type="RefSeq" id="WP_092353096.1">
    <property type="nucleotide sequence ID" value="NZ_FOIN01000008.1"/>
</dbReference>
<dbReference type="GO" id="GO:0019350">
    <property type="term" value="P:teichoic acid biosynthetic process"/>
    <property type="evidence" value="ECO:0007669"/>
    <property type="project" value="UniProtKB-KW"/>
</dbReference>
<evidence type="ECO:0000256" key="1">
    <source>
        <dbReference type="ARBA" id="ARBA00004202"/>
    </source>
</evidence>
<evidence type="ECO:0000256" key="6">
    <source>
        <dbReference type="ARBA" id="ARBA00023136"/>
    </source>
</evidence>
<keyword evidence="3" id="KW-1003">Cell membrane</keyword>
<proteinExistence type="inferred from homology"/>
<evidence type="ECO:0000256" key="4">
    <source>
        <dbReference type="ARBA" id="ARBA00022679"/>
    </source>
</evidence>
<dbReference type="Gene3D" id="3.40.50.12580">
    <property type="match status" value="1"/>
</dbReference>
<dbReference type="InterPro" id="IPR043148">
    <property type="entry name" value="TagF_C"/>
</dbReference>